<reference evidence="2 3" key="1">
    <citation type="submission" date="2019-07" db="EMBL/GenBank/DDBJ databases">
        <title>Genome sequence of 2 isolates from Red Sea Mangroves.</title>
        <authorList>
            <person name="Sefrji F."/>
            <person name="Michoud G."/>
            <person name="Merlino G."/>
            <person name="Daffonchio D."/>
        </authorList>
    </citation>
    <scope>NUCLEOTIDE SEQUENCE [LARGE SCALE GENOMIC DNA]</scope>
    <source>
        <strain evidence="2 3">R1DC41</strain>
    </source>
</reference>
<feature type="transmembrane region" description="Helical" evidence="1">
    <location>
        <begin position="143"/>
        <end position="160"/>
    </location>
</feature>
<dbReference type="EMBL" id="CP049742">
    <property type="protein sequence ID" value="QPC48104.1"/>
    <property type="molecule type" value="Genomic_DNA"/>
</dbReference>
<keyword evidence="1" id="KW-1133">Transmembrane helix</keyword>
<dbReference type="RefSeq" id="WP_239672786.1">
    <property type="nucleotide sequence ID" value="NZ_CP049742.1"/>
</dbReference>
<sequence length="355" mass="40949">MGYKKRLIPVNEVDANGLEIWLNELGSKGWELTDLGTHIAETKKETDKTLFYHVELSKELPSQEEKNQYAEEGWHLAAHNNYLKVYINKESSKKPSVKKEEEVTSLTVFYKKYKKELRNEILTWIPGISILFIMNNSGERSFYLSNTVFMLLILVLVVGYKVRTRFKELTVIRKKLENLERNTQISANRKVNNIVIGAWIRRGITIVLVVLCFMLVFPSSPVASQDVPILPREEINGHTSNLRGGQFMETSLFVPVQFTYMQGSERLETEVTTEYYETAFSFISNWIVEDNMEDRIGWKEVSETSFDQAFVTTKEKTGYVIASTGKKVIVVTYSMGVEPQEVLKQMWDVYGTKKS</sequence>
<keyword evidence="3" id="KW-1185">Reference proteome</keyword>
<dbReference type="Proteomes" id="UP000593626">
    <property type="component" value="Chromosome"/>
</dbReference>
<dbReference type="Pfam" id="PF11193">
    <property type="entry name" value="DUF2812"/>
    <property type="match status" value="1"/>
</dbReference>
<feature type="transmembrane region" description="Helical" evidence="1">
    <location>
        <begin position="199"/>
        <end position="217"/>
    </location>
</feature>
<keyword evidence="1" id="KW-0472">Membrane</keyword>
<evidence type="ECO:0000313" key="3">
    <source>
        <dbReference type="Proteomes" id="UP000593626"/>
    </source>
</evidence>
<accession>A0A7S8CDQ3</accession>
<dbReference type="AlphaFoldDB" id="A0A7S8CDQ3"/>
<proteinExistence type="predicted"/>
<organism evidence="2 3">
    <name type="scientific">Mangrovibacillus cuniculi</name>
    <dbReference type="NCBI Taxonomy" id="2593652"/>
    <lineage>
        <taxon>Bacteria</taxon>
        <taxon>Bacillati</taxon>
        <taxon>Bacillota</taxon>
        <taxon>Bacilli</taxon>
        <taxon>Bacillales</taxon>
        <taxon>Bacillaceae</taxon>
        <taxon>Mangrovibacillus</taxon>
    </lineage>
</organism>
<name>A0A7S8CDQ3_9BACI</name>
<evidence type="ECO:0000256" key="1">
    <source>
        <dbReference type="SAM" id="Phobius"/>
    </source>
</evidence>
<protein>
    <submittedName>
        <fullName evidence="2">DUF2812 domain-containing protein</fullName>
    </submittedName>
</protein>
<keyword evidence="1" id="KW-0812">Transmembrane</keyword>
<dbReference type="KEGG" id="mcui:G8O30_14790"/>
<evidence type="ECO:0000313" key="2">
    <source>
        <dbReference type="EMBL" id="QPC48104.1"/>
    </source>
</evidence>
<dbReference type="InterPro" id="IPR021359">
    <property type="entry name" value="DUF2812"/>
</dbReference>
<gene>
    <name evidence="2" type="ORF">G8O30_14790</name>
</gene>